<dbReference type="AlphaFoldDB" id="A0A4Q1B7S6"/>
<proteinExistence type="predicted"/>
<dbReference type="InterPro" id="IPR032567">
    <property type="entry name" value="RTL1-rel"/>
</dbReference>
<reference evidence="5 6" key="1">
    <citation type="submission" date="2016-06" db="EMBL/GenBank/DDBJ databases">
        <title>Evolution of pathogenesis and genome organization in the Tremellales.</title>
        <authorList>
            <person name="Cuomo C."/>
            <person name="Litvintseva A."/>
            <person name="Heitman J."/>
            <person name="Chen Y."/>
            <person name="Sun S."/>
            <person name="Springer D."/>
            <person name="Dromer F."/>
            <person name="Young S."/>
            <person name="Zeng Q."/>
            <person name="Chapman S."/>
            <person name="Gujja S."/>
            <person name="Saif S."/>
            <person name="Birren B."/>
        </authorList>
    </citation>
    <scope>NUCLEOTIDE SEQUENCE [LARGE SCALE GENOMIC DNA]</scope>
    <source>
        <strain evidence="5 6">ATCC 28783</strain>
    </source>
</reference>
<dbReference type="Pfam" id="PF00098">
    <property type="entry name" value="zf-CCHC"/>
    <property type="match status" value="1"/>
</dbReference>
<keyword evidence="2" id="KW-0862">Zinc</keyword>
<evidence type="ECO:0000313" key="5">
    <source>
        <dbReference type="EMBL" id="RXK34729.1"/>
    </source>
</evidence>
<keyword evidence="2" id="KW-0479">Metal-binding</keyword>
<dbReference type="GO" id="GO:0008270">
    <property type="term" value="F:zinc ion binding"/>
    <property type="evidence" value="ECO:0007669"/>
    <property type="project" value="UniProtKB-KW"/>
</dbReference>
<protein>
    <recommendedName>
        <fullName evidence="4">CCHC-type domain-containing protein</fullName>
    </recommendedName>
</protein>
<dbReference type="OrthoDB" id="5582182at2759"/>
<feature type="compositionally biased region" description="Basic and acidic residues" evidence="3">
    <location>
        <begin position="213"/>
        <end position="223"/>
    </location>
</feature>
<dbReference type="STRING" id="5217.A0A4Q1B7S6"/>
<feature type="region of interest" description="Disordered" evidence="3">
    <location>
        <begin position="213"/>
        <end position="269"/>
    </location>
</feature>
<evidence type="ECO:0000313" key="6">
    <source>
        <dbReference type="Proteomes" id="UP000289152"/>
    </source>
</evidence>
<dbReference type="VEuPathDB" id="FungiDB:TREMEDRAFT_30259"/>
<name>A0A4Q1B7S6_TREME</name>
<feature type="compositionally biased region" description="Polar residues" evidence="3">
    <location>
        <begin position="225"/>
        <end position="246"/>
    </location>
</feature>
<dbReference type="Gene3D" id="4.10.60.10">
    <property type="entry name" value="Zinc finger, CCHC-type"/>
    <property type="match status" value="1"/>
</dbReference>
<dbReference type="PANTHER" id="PTHR15503">
    <property type="entry name" value="LDOC1 RELATED"/>
    <property type="match status" value="1"/>
</dbReference>
<dbReference type="PANTHER" id="PTHR15503:SF22">
    <property type="entry name" value="TRANSPOSON TY3-I GAG POLYPROTEIN"/>
    <property type="match status" value="1"/>
</dbReference>
<feature type="domain" description="CCHC-type" evidence="4">
    <location>
        <begin position="271"/>
        <end position="287"/>
    </location>
</feature>
<evidence type="ECO:0000256" key="1">
    <source>
        <dbReference type="ARBA" id="ARBA00022664"/>
    </source>
</evidence>
<keyword evidence="6" id="KW-1185">Reference proteome</keyword>
<evidence type="ECO:0000256" key="2">
    <source>
        <dbReference type="PROSITE-ProRule" id="PRU00047"/>
    </source>
</evidence>
<accession>A0A4Q1B7S6</accession>
<dbReference type="SMART" id="SM00343">
    <property type="entry name" value="ZnF_C2HC"/>
    <property type="match status" value="1"/>
</dbReference>
<keyword evidence="2" id="KW-0863">Zinc-finger</keyword>
<gene>
    <name evidence="5" type="ORF">M231_08015</name>
</gene>
<comment type="caution">
    <text evidence="5">The sequence shown here is derived from an EMBL/GenBank/DDBJ whole genome shotgun (WGS) entry which is preliminary data.</text>
</comment>
<dbReference type="PROSITE" id="PS50158">
    <property type="entry name" value="ZF_CCHC"/>
    <property type="match status" value="1"/>
</dbReference>
<dbReference type="Proteomes" id="UP000289152">
    <property type="component" value="Unassembled WGS sequence"/>
</dbReference>
<evidence type="ECO:0000259" key="4">
    <source>
        <dbReference type="PROSITE" id="PS50158"/>
    </source>
</evidence>
<dbReference type="InterPro" id="IPR036875">
    <property type="entry name" value="Znf_CCHC_sf"/>
</dbReference>
<sequence>MGRQTSATPSVVGEQRKGIKLPNPDFWRGERNKLTAFLSECEIHYELNSHLFPNDTKKVFFMISHLRETPLLAVQPDLAKRPLPDYLREYDQFVKYLKTNFGDPDEEGTAARLLNDLRQTGSASEYFSAFQERVARLKWSDDGNLVDRAKKGLKPHLLDEIARHGKSFGTVKELLEFVIPMDNRLWRRKVEKDAEKKKETGVKEVLVVDSQRVERKEEKRGEGRQTSAQSAVQATITSTQVKNIPSNADELRRQWPRPPPELWEARKKEGKCTECGEKGHWLRDCPNSDKEI</sequence>
<dbReference type="Pfam" id="PF03732">
    <property type="entry name" value="Retrotrans_gag"/>
    <property type="match status" value="1"/>
</dbReference>
<dbReference type="GO" id="GO:0006397">
    <property type="term" value="P:mRNA processing"/>
    <property type="evidence" value="ECO:0007669"/>
    <property type="project" value="UniProtKB-KW"/>
</dbReference>
<dbReference type="GO" id="GO:0003676">
    <property type="term" value="F:nucleic acid binding"/>
    <property type="evidence" value="ECO:0007669"/>
    <property type="project" value="InterPro"/>
</dbReference>
<dbReference type="InterPro" id="IPR001878">
    <property type="entry name" value="Znf_CCHC"/>
</dbReference>
<dbReference type="InParanoid" id="A0A4Q1B7S6"/>
<keyword evidence="1" id="KW-0507">mRNA processing</keyword>
<dbReference type="EMBL" id="SDIL01000203">
    <property type="protein sequence ID" value="RXK34729.1"/>
    <property type="molecule type" value="Genomic_DNA"/>
</dbReference>
<organism evidence="5 6">
    <name type="scientific">Tremella mesenterica</name>
    <name type="common">Jelly fungus</name>
    <dbReference type="NCBI Taxonomy" id="5217"/>
    <lineage>
        <taxon>Eukaryota</taxon>
        <taxon>Fungi</taxon>
        <taxon>Dikarya</taxon>
        <taxon>Basidiomycota</taxon>
        <taxon>Agaricomycotina</taxon>
        <taxon>Tremellomycetes</taxon>
        <taxon>Tremellales</taxon>
        <taxon>Tremellaceae</taxon>
        <taxon>Tremella</taxon>
    </lineage>
</organism>
<dbReference type="InterPro" id="IPR005162">
    <property type="entry name" value="Retrotrans_gag_dom"/>
</dbReference>
<evidence type="ECO:0000256" key="3">
    <source>
        <dbReference type="SAM" id="MobiDB-lite"/>
    </source>
</evidence>
<dbReference type="SUPFAM" id="SSF57756">
    <property type="entry name" value="Retrovirus zinc finger-like domains"/>
    <property type="match status" value="1"/>
</dbReference>